<name>A0A914UL18_9BILA</name>
<dbReference type="GO" id="GO:0022841">
    <property type="term" value="F:potassium ion leak channel activity"/>
    <property type="evidence" value="ECO:0007669"/>
    <property type="project" value="TreeGrafter"/>
</dbReference>
<evidence type="ECO:0000256" key="3">
    <source>
        <dbReference type="ARBA" id="ARBA00022692"/>
    </source>
</evidence>
<keyword evidence="5 8" id="KW-0406">Ion transport</keyword>
<evidence type="ECO:0000313" key="11">
    <source>
        <dbReference type="Proteomes" id="UP000887566"/>
    </source>
</evidence>
<protein>
    <submittedName>
        <fullName evidence="12">Potassium channel domain-containing protein</fullName>
    </submittedName>
</protein>
<feature type="transmembrane region" description="Helical" evidence="9">
    <location>
        <begin position="323"/>
        <end position="342"/>
    </location>
</feature>
<feature type="domain" description="Potassium channel" evidence="10">
    <location>
        <begin position="320"/>
        <end position="375"/>
    </location>
</feature>
<dbReference type="Gene3D" id="1.10.287.70">
    <property type="match status" value="1"/>
</dbReference>
<evidence type="ECO:0000256" key="9">
    <source>
        <dbReference type="SAM" id="Phobius"/>
    </source>
</evidence>
<dbReference type="PRINTS" id="PR01333">
    <property type="entry name" value="2POREKCHANEL"/>
</dbReference>
<dbReference type="Pfam" id="PF07885">
    <property type="entry name" value="Ion_trans_2"/>
    <property type="match status" value="2"/>
</dbReference>
<dbReference type="InterPro" id="IPR013099">
    <property type="entry name" value="K_chnl_dom"/>
</dbReference>
<dbReference type="InterPro" id="IPR003280">
    <property type="entry name" value="2pore_dom_K_chnl"/>
</dbReference>
<evidence type="ECO:0000256" key="7">
    <source>
        <dbReference type="ARBA" id="ARBA00023303"/>
    </source>
</evidence>
<feature type="transmembrane region" description="Helical" evidence="9">
    <location>
        <begin position="462"/>
        <end position="484"/>
    </location>
</feature>
<dbReference type="PANTHER" id="PTHR11003">
    <property type="entry name" value="POTASSIUM CHANNEL, SUBFAMILY K"/>
    <property type="match status" value="1"/>
</dbReference>
<keyword evidence="11" id="KW-1185">Reference proteome</keyword>
<keyword evidence="6 9" id="KW-0472">Membrane</keyword>
<feature type="transmembrane region" description="Helical" evidence="9">
    <location>
        <begin position="404"/>
        <end position="426"/>
    </location>
</feature>
<evidence type="ECO:0000256" key="6">
    <source>
        <dbReference type="ARBA" id="ARBA00023136"/>
    </source>
</evidence>
<dbReference type="AlphaFoldDB" id="A0A914UL18"/>
<feature type="transmembrane region" description="Helical" evidence="9">
    <location>
        <begin position="432"/>
        <end position="450"/>
    </location>
</feature>
<dbReference type="WBParaSite" id="PSAMB.scaffold1079size36238.g10826.t1">
    <property type="protein sequence ID" value="PSAMB.scaffold1079size36238.g10826.t1"/>
    <property type="gene ID" value="PSAMB.scaffold1079size36238.g10826"/>
</dbReference>
<comment type="similarity">
    <text evidence="8">Belongs to the two pore domain potassium channel (TC 1.A.1.8) family.</text>
</comment>
<dbReference type="SUPFAM" id="SSF81324">
    <property type="entry name" value="Voltage-gated potassium channels"/>
    <property type="match status" value="2"/>
</dbReference>
<keyword evidence="7 8" id="KW-0407">Ion channel</keyword>
<feature type="domain" description="Potassium channel" evidence="10">
    <location>
        <begin position="411"/>
        <end position="483"/>
    </location>
</feature>
<organism evidence="11 12">
    <name type="scientific">Plectus sambesii</name>
    <dbReference type="NCBI Taxonomy" id="2011161"/>
    <lineage>
        <taxon>Eukaryota</taxon>
        <taxon>Metazoa</taxon>
        <taxon>Ecdysozoa</taxon>
        <taxon>Nematoda</taxon>
        <taxon>Chromadorea</taxon>
        <taxon>Plectida</taxon>
        <taxon>Plectina</taxon>
        <taxon>Plectoidea</taxon>
        <taxon>Plectidae</taxon>
        <taxon>Plectus</taxon>
    </lineage>
</organism>
<proteinExistence type="inferred from homology"/>
<dbReference type="GO" id="GO:0015271">
    <property type="term" value="F:outward rectifier potassium channel activity"/>
    <property type="evidence" value="ECO:0007669"/>
    <property type="project" value="TreeGrafter"/>
</dbReference>
<keyword evidence="3 8" id="KW-0812">Transmembrane</keyword>
<evidence type="ECO:0000256" key="1">
    <source>
        <dbReference type="ARBA" id="ARBA00004141"/>
    </source>
</evidence>
<sequence length="647" mass="72956">MLANLPRPPGSRKLAKLDVAFQFMGPRSRCQSISSLIRPTFRLYFLRRFARRSSEAPIRIAHGSQLSSRFVGYHATSVAAAASANCPPTVLQLFPPSWPEEPSVTMSSSSGPDQLLSSSSNDQCCPFFERKFDPLSLPCTDTLSIISESNELQSPLSTDRTSATVTLPKKEEMMKKKTDRISALKTTEYTQLTLEDVDRSGPTIRTHRIEPSAKSFPRKTEKIGNGWQFLRHFRVLLPLSLLAVYSGLGGLLFWHLEGTGNEEQLRLTSKQKFESRQTEAAVELADIIEWSNGTVPVDDLTVFLRVYAERLGLQPADIKERTFWGSVFFVGTVYTTIGYGNIAPVTTNGRAFTVIYAFVGIPLVLYVLNDLGKIFCSGIWHCYNVFNIYVMGRCCHHIARRRIGEFPISLAIVLTFGWALFCSWLFTLWEDWDIWTSLYFLFQSITTIGFGDITPKRPRYMVFSFVLILVGLALVSMCINLVLLKLEHLVEELAQRIEKNHAVDEEESTSDMANAHESVDKLAHSQSNWLAPLLGHRTKARLINQWEHKMAHRNRGIQTERVLMSHASTAAFSTTATHATQTGGGVDAAEFNPISQTPLREVKRTTSTDELRGMLRDINFILSDCRDIVHRSHSVQGTPIKKQHHFY</sequence>
<accession>A0A914UL18</accession>
<evidence type="ECO:0000256" key="5">
    <source>
        <dbReference type="ARBA" id="ARBA00023065"/>
    </source>
</evidence>
<dbReference type="PANTHER" id="PTHR11003:SF347">
    <property type="entry name" value="POTASSIUM CHANNEL DOMAIN-CONTAINING PROTEIN"/>
    <property type="match status" value="1"/>
</dbReference>
<keyword evidence="4 9" id="KW-1133">Transmembrane helix</keyword>
<evidence type="ECO:0000313" key="12">
    <source>
        <dbReference type="WBParaSite" id="PSAMB.scaffold1079size36238.g10826.t1"/>
    </source>
</evidence>
<evidence type="ECO:0000256" key="8">
    <source>
        <dbReference type="RuleBase" id="RU003857"/>
    </source>
</evidence>
<feature type="transmembrane region" description="Helical" evidence="9">
    <location>
        <begin position="235"/>
        <end position="256"/>
    </location>
</feature>
<evidence type="ECO:0000256" key="4">
    <source>
        <dbReference type="ARBA" id="ARBA00022989"/>
    </source>
</evidence>
<evidence type="ECO:0000259" key="10">
    <source>
        <dbReference type="Pfam" id="PF07885"/>
    </source>
</evidence>
<dbReference type="GO" id="GO:0005886">
    <property type="term" value="C:plasma membrane"/>
    <property type="evidence" value="ECO:0007669"/>
    <property type="project" value="TreeGrafter"/>
</dbReference>
<evidence type="ECO:0000256" key="2">
    <source>
        <dbReference type="ARBA" id="ARBA00022448"/>
    </source>
</evidence>
<reference evidence="12" key="1">
    <citation type="submission" date="2022-11" db="UniProtKB">
        <authorList>
            <consortium name="WormBaseParasite"/>
        </authorList>
    </citation>
    <scope>IDENTIFICATION</scope>
</reference>
<dbReference type="Proteomes" id="UP000887566">
    <property type="component" value="Unplaced"/>
</dbReference>
<keyword evidence="2 8" id="KW-0813">Transport</keyword>
<comment type="subcellular location">
    <subcellularLocation>
        <location evidence="1">Membrane</location>
        <topology evidence="1">Multi-pass membrane protein</topology>
    </subcellularLocation>
</comment>
<feature type="transmembrane region" description="Helical" evidence="9">
    <location>
        <begin position="349"/>
        <end position="368"/>
    </location>
</feature>
<dbReference type="GO" id="GO:0030322">
    <property type="term" value="P:stabilization of membrane potential"/>
    <property type="evidence" value="ECO:0007669"/>
    <property type="project" value="TreeGrafter"/>
</dbReference>